<proteinExistence type="predicted"/>
<accession>A0A0C1U6X8</accession>
<dbReference type="Gene3D" id="3.40.630.30">
    <property type="match status" value="1"/>
</dbReference>
<dbReference type="RefSeq" id="WP_039629720.1">
    <property type="nucleotide sequence ID" value="NZ_AYSO01000007.1"/>
</dbReference>
<dbReference type="EMBL" id="AYSO01000007">
    <property type="protein sequence ID" value="KIE48479.1"/>
    <property type="molecule type" value="Genomic_DNA"/>
</dbReference>
<dbReference type="OrthoDB" id="9775804at2"/>
<organism evidence="2 3">
    <name type="scientific">Clostridium argentinense CDC 2741</name>
    <dbReference type="NCBI Taxonomy" id="1418104"/>
    <lineage>
        <taxon>Bacteria</taxon>
        <taxon>Bacillati</taxon>
        <taxon>Bacillota</taxon>
        <taxon>Clostridia</taxon>
        <taxon>Eubacteriales</taxon>
        <taxon>Clostridiaceae</taxon>
        <taxon>Clostridium</taxon>
    </lineage>
</organism>
<feature type="domain" description="N-acetyltransferase" evidence="1">
    <location>
        <begin position="1"/>
        <end position="145"/>
    </location>
</feature>
<reference evidence="2 3" key="1">
    <citation type="journal article" date="2015" name="Infect. Genet. Evol.">
        <title>Genomic sequences of six botulinum neurotoxin-producing strains representing three clostridial species illustrate the mobility and diversity of botulinum neurotoxin genes.</title>
        <authorList>
            <person name="Smith T.J."/>
            <person name="Hill K.K."/>
            <person name="Xie G."/>
            <person name="Foley B.T."/>
            <person name="Williamson C.H."/>
            <person name="Foster J.T."/>
            <person name="Johnson S.L."/>
            <person name="Chertkov O."/>
            <person name="Teshima H."/>
            <person name="Gibbons H.S."/>
            <person name="Johnsky L.A."/>
            <person name="Karavis M.A."/>
            <person name="Smith L.A."/>
        </authorList>
    </citation>
    <scope>NUCLEOTIDE SEQUENCE [LARGE SCALE GENOMIC DNA]</scope>
    <source>
        <strain evidence="2 3">CDC 2741</strain>
    </source>
</reference>
<dbReference type="CDD" id="cd04301">
    <property type="entry name" value="NAT_SF"/>
    <property type="match status" value="1"/>
</dbReference>
<dbReference type="InterPro" id="IPR000182">
    <property type="entry name" value="GNAT_dom"/>
</dbReference>
<keyword evidence="3" id="KW-1185">Reference proteome</keyword>
<keyword evidence="2" id="KW-0808">Transferase</keyword>
<dbReference type="Proteomes" id="UP000031366">
    <property type="component" value="Unassembled WGS sequence"/>
</dbReference>
<dbReference type="InterPro" id="IPR016181">
    <property type="entry name" value="Acyl_CoA_acyltransferase"/>
</dbReference>
<dbReference type="Pfam" id="PF00583">
    <property type="entry name" value="Acetyltransf_1"/>
    <property type="match status" value="1"/>
</dbReference>
<evidence type="ECO:0000313" key="2">
    <source>
        <dbReference type="EMBL" id="KIE48479.1"/>
    </source>
</evidence>
<dbReference type="GO" id="GO:0016747">
    <property type="term" value="F:acyltransferase activity, transferring groups other than amino-acyl groups"/>
    <property type="evidence" value="ECO:0007669"/>
    <property type="project" value="InterPro"/>
</dbReference>
<evidence type="ECO:0000313" key="3">
    <source>
        <dbReference type="Proteomes" id="UP000031366"/>
    </source>
</evidence>
<dbReference type="AlphaFoldDB" id="A0A0C1U6X8"/>
<dbReference type="SUPFAM" id="SSF55729">
    <property type="entry name" value="Acyl-CoA N-acyltransferases (Nat)"/>
    <property type="match status" value="1"/>
</dbReference>
<comment type="caution">
    <text evidence="2">The sequence shown here is derived from an EMBL/GenBank/DDBJ whole genome shotgun (WGS) entry which is preliminary data.</text>
</comment>
<dbReference type="PROSITE" id="PS51186">
    <property type="entry name" value="GNAT"/>
    <property type="match status" value="1"/>
</dbReference>
<gene>
    <name evidence="2" type="ORF">U732_4269</name>
</gene>
<name>A0A0C1U6X8_9CLOT</name>
<sequence>MKLRKFELRDLSACAEIMMSVYNNELWQCRWSLDAAKDYLMDYVECKKFIGYTLWLDDEIKGAIFCHEKIWWNNSEIFIDEMFISSELQRQGYGTELLSVIENYIKEHNLAGFTLTTNRFAPAPKFYRKNGFSDAEHVLFMFKEV</sequence>
<protein>
    <submittedName>
        <fullName evidence="2">Acetyltransferase family protein</fullName>
    </submittedName>
</protein>
<evidence type="ECO:0000259" key="1">
    <source>
        <dbReference type="PROSITE" id="PS51186"/>
    </source>
</evidence>